<dbReference type="Gene3D" id="3.30.300.130">
    <property type="entry name" value="Fe-S cluster assembly (FSCA)"/>
    <property type="match status" value="2"/>
</dbReference>
<dbReference type="InterPro" id="IPR034904">
    <property type="entry name" value="FSCA_dom_sf"/>
</dbReference>
<dbReference type="InterPro" id="IPR001075">
    <property type="entry name" value="NIF_FeS_clus_asmbl_NifU_C"/>
</dbReference>
<dbReference type="Pfam" id="PF01106">
    <property type="entry name" value="NifU"/>
    <property type="match status" value="2"/>
</dbReference>
<evidence type="ECO:0000313" key="8">
    <source>
        <dbReference type="EMBL" id="KAG5413979.1"/>
    </source>
</evidence>
<dbReference type="InterPro" id="IPR025532">
    <property type="entry name" value="G6P_1-epimerase"/>
</dbReference>
<dbReference type="EMBL" id="JADBGQ010000001">
    <property type="protein sequence ID" value="KAG5413979.1"/>
    <property type="molecule type" value="Genomic_DNA"/>
</dbReference>
<evidence type="ECO:0000256" key="4">
    <source>
        <dbReference type="ARBA" id="ARBA00012083"/>
    </source>
</evidence>
<feature type="transmembrane region" description="Helical" evidence="6">
    <location>
        <begin position="310"/>
        <end position="331"/>
    </location>
</feature>
<dbReference type="InterPro" id="IPR008183">
    <property type="entry name" value="Aldose_1/G6P_1-epimerase"/>
</dbReference>
<dbReference type="Pfam" id="PF01263">
    <property type="entry name" value="Aldose_epim"/>
    <property type="match status" value="2"/>
</dbReference>
<dbReference type="PROSITE" id="PS50072">
    <property type="entry name" value="CSA_PPIASE_2"/>
    <property type="match status" value="1"/>
</dbReference>
<proteinExistence type="inferred from homology"/>
<feature type="domain" description="PPIase cyclophilin-type" evidence="7">
    <location>
        <begin position="627"/>
        <end position="729"/>
    </location>
</feature>
<name>A0ABQ7NT42_BRACM</name>
<dbReference type="SUPFAM" id="SSF74650">
    <property type="entry name" value="Galactose mutarotase-like"/>
    <property type="match status" value="2"/>
</dbReference>
<dbReference type="Pfam" id="PF00160">
    <property type="entry name" value="Pro_isomerase"/>
    <property type="match status" value="1"/>
</dbReference>
<evidence type="ECO:0000256" key="5">
    <source>
        <dbReference type="ARBA" id="ARBA00023235"/>
    </source>
</evidence>
<comment type="similarity">
    <text evidence="3">Belongs to the NifU family.</text>
</comment>
<dbReference type="PANTHER" id="PTHR11122">
    <property type="entry name" value="APOSPORY-ASSOCIATED PROTEIN C-RELATED"/>
    <property type="match status" value="1"/>
</dbReference>
<reference evidence="8 9" key="1">
    <citation type="submission" date="2021-03" db="EMBL/GenBank/DDBJ databases">
        <authorList>
            <person name="King G.J."/>
            <person name="Bancroft I."/>
            <person name="Baten A."/>
            <person name="Bloomfield J."/>
            <person name="Borpatragohain P."/>
            <person name="He Z."/>
            <person name="Irish N."/>
            <person name="Irwin J."/>
            <person name="Liu K."/>
            <person name="Mauleon R.P."/>
            <person name="Moore J."/>
            <person name="Morris R."/>
            <person name="Ostergaard L."/>
            <person name="Wang B."/>
            <person name="Wells R."/>
        </authorList>
    </citation>
    <scope>NUCLEOTIDE SEQUENCE [LARGE SCALE GENOMIC DNA]</scope>
    <source>
        <strain evidence="8">R-o-18</strain>
        <tissue evidence="8">Leaf</tissue>
    </source>
</reference>
<protein>
    <recommendedName>
        <fullName evidence="4">glucose-6-phosphate 1-epimerase</fullName>
        <ecNumber evidence="4">5.1.3.15</ecNumber>
    </recommendedName>
</protein>
<dbReference type="Proteomes" id="UP000823674">
    <property type="component" value="Chromosome A01"/>
</dbReference>
<evidence type="ECO:0000256" key="2">
    <source>
        <dbReference type="ARBA" id="ARBA00005866"/>
    </source>
</evidence>
<dbReference type="SUPFAM" id="SSF50891">
    <property type="entry name" value="Cyclophilin-like"/>
    <property type="match status" value="1"/>
</dbReference>
<dbReference type="InterPro" id="IPR002130">
    <property type="entry name" value="Cyclophilin-type_PPIase_dom"/>
</dbReference>
<dbReference type="InterPro" id="IPR011013">
    <property type="entry name" value="Gal_mutarotase_sf_dom"/>
</dbReference>
<dbReference type="InterPro" id="IPR014718">
    <property type="entry name" value="GH-type_carb-bd"/>
</dbReference>
<evidence type="ECO:0000259" key="7">
    <source>
        <dbReference type="PROSITE" id="PS50072"/>
    </source>
</evidence>
<evidence type="ECO:0000313" key="9">
    <source>
        <dbReference type="Proteomes" id="UP000823674"/>
    </source>
</evidence>
<dbReference type="EC" id="5.1.3.15" evidence="4"/>
<dbReference type="CDD" id="cd09020">
    <property type="entry name" value="D-hex-6-P-epi_like"/>
    <property type="match status" value="1"/>
</dbReference>
<feature type="transmembrane region" description="Helical" evidence="6">
    <location>
        <begin position="343"/>
        <end position="362"/>
    </location>
</feature>
<evidence type="ECO:0000256" key="6">
    <source>
        <dbReference type="SAM" id="Phobius"/>
    </source>
</evidence>
<accession>A0ABQ7NT42</accession>
<comment type="similarity">
    <text evidence="2">Belongs to the glucose-6-phosphate 1-epimerase family.</text>
</comment>
<dbReference type="Gene3D" id="2.70.98.10">
    <property type="match status" value="3"/>
</dbReference>
<comment type="caution">
    <text evidence="8">The sequence shown here is derived from an EMBL/GenBank/DDBJ whole genome shotgun (WGS) entry which is preliminary data.</text>
</comment>
<evidence type="ECO:0000256" key="1">
    <source>
        <dbReference type="ARBA" id="ARBA00001096"/>
    </source>
</evidence>
<gene>
    <name evidence="8" type="primary">A01p018540.1_BraROA</name>
    <name evidence="8" type="ORF">IGI04_001546</name>
</gene>
<keyword evidence="6" id="KW-0472">Membrane</keyword>
<comment type="catalytic activity">
    <reaction evidence="1">
        <text>alpha-D-glucose 6-phosphate = beta-D-glucose 6-phosphate</text>
        <dbReference type="Rhea" id="RHEA:16249"/>
        <dbReference type="ChEBI" id="CHEBI:58225"/>
        <dbReference type="ChEBI" id="CHEBI:58247"/>
        <dbReference type="EC" id="5.1.3.15"/>
    </reaction>
</comment>
<keyword evidence="6" id="KW-1133">Transmembrane helix</keyword>
<feature type="transmembrane region" description="Helical" evidence="6">
    <location>
        <begin position="64"/>
        <end position="81"/>
    </location>
</feature>
<dbReference type="Gene3D" id="2.40.100.10">
    <property type="entry name" value="Cyclophilin-like"/>
    <property type="match status" value="1"/>
</dbReference>
<dbReference type="PANTHER" id="PTHR11122:SF40">
    <property type="entry name" value="GLUCOSE-6-PHOSPHATE 1-EPIMERASE"/>
    <property type="match status" value="1"/>
</dbReference>
<keyword evidence="9" id="KW-1185">Reference proteome</keyword>
<sequence length="894" mass="101428">MKWVTGVSAWILDKVQQQANKTILVVQQNKVFSLNQISELNFQQGIVLVSEHCEERRFTMGNKANLIFLWATLVAVVAMATEHRPFERTKGINGLEKIIVRDRRGRSFEVYLYGGQVTSWKNEKGEDLLFMNKGFGKLMLIHLRYHHILLLVLTFVYRLRVALGHGGDLILTSRVKNSDVKPFNFTVGLHPYFSVSDISKIQVEGLQNLDYLDQQKNRTRFTDHGKFITFSSQLDRLYLRTPKKIRIVDHNKKKTIVVHKEGYADAVVWNPWEKKVSDLGVEDYKRFVAVEPVAVEKPIKLKPGQEWKGVLQVSVALFYFHLLFPALVYIWNEKLREFGQGNLGYLIFLWATLVAVVVMATAQRPFERTKGINGLEKIIVRDDRGRSFEVYLYGGQVASWKNEKGEELLVMSSKYANTGPLPSHGFVRQRFWEIDTNPPQLPSNSYYKAWVDLILRSSQDDLKIWPHKFEYRLRVHLGTEGDLILTSRVKNTDVKPFNFTMALHPYFSVSDISEIQVDGLQNLNYLDQLKNRTRFTDHDKSIIFKSQFDRIYLSTPDDIRIVDKKKQKTIVVHKEGQVDAVVWNPWEKKVEDLGTEDYRRFVTVESAAVEKPITVNPGQEWKGILQMSVVPSNAGLNLVLHYKGSIIHSVTPGKMWYGGDITHGNGYGGESIYAGYQVTDKKFIQKHDRKGISMVNFHENVVGSQLMLFMKEFPDLDGDQVAFGQVLDGVGHVMSPSCVMPLTEENVERVLDEVRPALMADGGNVALHEIDGLVVVLKLQGACGSCPSSSMTLKMGIESRLRDKIPEIMSVEQFLEAETGGLELNEENIEKVLAELRPYLSGTGGGGLELVEIDGYIVKIRLTGPAAGVMTVRVALTQKLRENIPSIGAVQLLE</sequence>
<dbReference type="SUPFAM" id="SSF117916">
    <property type="entry name" value="Fe-S cluster assembly (FSCA) domain-like"/>
    <property type="match status" value="2"/>
</dbReference>
<organism evidence="8 9">
    <name type="scientific">Brassica rapa subsp. trilocularis</name>
    <dbReference type="NCBI Taxonomy" id="1813537"/>
    <lineage>
        <taxon>Eukaryota</taxon>
        <taxon>Viridiplantae</taxon>
        <taxon>Streptophyta</taxon>
        <taxon>Embryophyta</taxon>
        <taxon>Tracheophyta</taxon>
        <taxon>Spermatophyta</taxon>
        <taxon>Magnoliopsida</taxon>
        <taxon>eudicotyledons</taxon>
        <taxon>Gunneridae</taxon>
        <taxon>Pentapetalae</taxon>
        <taxon>rosids</taxon>
        <taxon>malvids</taxon>
        <taxon>Brassicales</taxon>
        <taxon>Brassicaceae</taxon>
        <taxon>Brassiceae</taxon>
        <taxon>Brassica</taxon>
    </lineage>
</organism>
<keyword evidence="5" id="KW-0413">Isomerase</keyword>
<keyword evidence="6" id="KW-0812">Transmembrane</keyword>
<dbReference type="InterPro" id="IPR029000">
    <property type="entry name" value="Cyclophilin-like_dom_sf"/>
</dbReference>
<evidence type="ECO:0000256" key="3">
    <source>
        <dbReference type="ARBA" id="ARBA00006420"/>
    </source>
</evidence>